<feature type="transmembrane region" description="Helical" evidence="1">
    <location>
        <begin position="65"/>
        <end position="92"/>
    </location>
</feature>
<feature type="transmembrane region" description="Helical" evidence="1">
    <location>
        <begin position="12"/>
        <end position="32"/>
    </location>
</feature>
<dbReference type="Proteomes" id="UP000011723">
    <property type="component" value="Chromosome"/>
</dbReference>
<dbReference type="EMBL" id="CP003697">
    <property type="protein sequence ID" value="AGF72401.1"/>
    <property type="molecule type" value="Genomic_DNA"/>
</dbReference>
<evidence type="ECO:0000313" key="2">
    <source>
        <dbReference type="EMBL" id="AGF72401.1"/>
    </source>
</evidence>
<evidence type="ECO:0000256" key="1">
    <source>
        <dbReference type="SAM" id="Phobius"/>
    </source>
</evidence>
<keyword evidence="1" id="KW-0472">Membrane</keyword>
<keyword evidence="1" id="KW-1133">Transmembrane helix</keyword>
<dbReference type="STRING" id="1121362.A605_06995"/>
<keyword evidence="3" id="KW-1185">Reference proteome</keyword>
<accession>M1P6X9</accession>
<dbReference type="KEGG" id="chn:A605_06995"/>
<gene>
    <name evidence="2" type="ORF">A605_06995</name>
</gene>
<reference evidence="2 3" key="1">
    <citation type="journal article" date="2012" name="Stand. Genomic Sci.">
        <title>Genome sequence of the halotolerant bacterium Corynebacterium halotolerans type strain YIM 70093(T) (= DSM 44683(T)).</title>
        <authorList>
            <person name="Ruckert C."/>
            <person name="Albersmeier A."/>
            <person name="Al-Dilaimi A."/>
            <person name="Niehaus K."/>
            <person name="Szczepanowski R."/>
            <person name="Kalinowski J."/>
        </authorList>
    </citation>
    <scope>NUCLEOTIDE SEQUENCE [LARGE SCALE GENOMIC DNA]</scope>
    <source>
        <strain evidence="2">YIM 70093</strain>
    </source>
</reference>
<dbReference type="PATRIC" id="fig|1121362.3.peg.1412"/>
<dbReference type="eggNOG" id="ENOG50320H6">
    <property type="taxonomic scope" value="Bacteria"/>
</dbReference>
<keyword evidence="1" id="KW-0812">Transmembrane</keyword>
<dbReference type="HOGENOM" id="CLU_160546_0_0_11"/>
<name>M1P6X9_9CORY</name>
<sequence length="102" mass="11635">MTGNRARLPWTGWASLLVSILVIAFPYLFPSIFPEGSVTYYVITIPLRMVVGIFAYVARNWWLMALAVVAGLSPLLFIWLILTLMKIIYAVTGGRYPWPEWL</sequence>
<organism evidence="2 3">
    <name type="scientific">Corynebacterium halotolerans YIM 70093 = DSM 44683</name>
    <dbReference type="NCBI Taxonomy" id="1121362"/>
    <lineage>
        <taxon>Bacteria</taxon>
        <taxon>Bacillati</taxon>
        <taxon>Actinomycetota</taxon>
        <taxon>Actinomycetes</taxon>
        <taxon>Mycobacteriales</taxon>
        <taxon>Corynebacteriaceae</taxon>
        <taxon>Corynebacterium</taxon>
    </lineage>
</organism>
<protein>
    <submittedName>
        <fullName evidence="2">Uncharacterized protein</fullName>
    </submittedName>
</protein>
<evidence type="ECO:0000313" key="3">
    <source>
        <dbReference type="Proteomes" id="UP000011723"/>
    </source>
</evidence>
<proteinExistence type="predicted"/>
<feature type="transmembrane region" description="Helical" evidence="1">
    <location>
        <begin position="38"/>
        <end position="58"/>
    </location>
</feature>
<dbReference type="RefSeq" id="WP_015400820.1">
    <property type="nucleotide sequence ID" value="NC_020302.1"/>
</dbReference>
<dbReference type="AlphaFoldDB" id="M1P6X9"/>